<keyword evidence="2" id="KW-1185">Reference proteome</keyword>
<name>A0AAD7F3V1_9AGAR</name>
<organism evidence="1 2">
    <name type="scientific">Mycena albidolilacea</name>
    <dbReference type="NCBI Taxonomy" id="1033008"/>
    <lineage>
        <taxon>Eukaryota</taxon>
        <taxon>Fungi</taxon>
        <taxon>Dikarya</taxon>
        <taxon>Basidiomycota</taxon>
        <taxon>Agaricomycotina</taxon>
        <taxon>Agaricomycetes</taxon>
        <taxon>Agaricomycetidae</taxon>
        <taxon>Agaricales</taxon>
        <taxon>Marasmiineae</taxon>
        <taxon>Mycenaceae</taxon>
        <taxon>Mycena</taxon>
    </lineage>
</organism>
<dbReference type="AlphaFoldDB" id="A0AAD7F3V1"/>
<evidence type="ECO:0000313" key="2">
    <source>
        <dbReference type="Proteomes" id="UP001218218"/>
    </source>
</evidence>
<reference evidence="1" key="1">
    <citation type="submission" date="2023-03" db="EMBL/GenBank/DDBJ databases">
        <title>Massive genome expansion in bonnet fungi (Mycena s.s.) driven by repeated elements and novel gene families across ecological guilds.</title>
        <authorList>
            <consortium name="Lawrence Berkeley National Laboratory"/>
            <person name="Harder C.B."/>
            <person name="Miyauchi S."/>
            <person name="Viragh M."/>
            <person name="Kuo A."/>
            <person name="Thoen E."/>
            <person name="Andreopoulos B."/>
            <person name="Lu D."/>
            <person name="Skrede I."/>
            <person name="Drula E."/>
            <person name="Henrissat B."/>
            <person name="Morin E."/>
            <person name="Kohler A."/>
            <person name="Barry K."/>
            <person name="LaButti K."/>
            <person name="Morin E."/>
            <person name="Salamov A."/>
            <person name="Lipzen A."/>
            <person name="Mereny Z."/>
            <person name="Hegedus B."/>
            <person name="Baldrian P."/>
            <person name="Stursova M."/>
            <person name="Weitz H."/>
            <person name="Taylor A."/>
            <person name="Grigoriev I.V."/>
            <person name="Nagy L.G."/>
            <person name="Martin F."/>
            <person name="Kauserud H."/>
        </authorList>
    </citation>
    <scope>NUCLEOTIDE SEQUENCE</scope>
    <source>
        <strain evidence="1">CBHHK002</strain>
    </source>
</reference>
<comment type="caution">
    <text evidence="1">The sequence shown here is derived from an EMBL/GenBank/DDBJ whole genome shotgun (WGS) entry which is preliminary data.</text>
</comment>
<proteinExistence type="predicted"/>
<dbReference type="Proteomes" id="UP001218218">
    <property type="component" value="Unassembled WGS sequence"/>
</dbReference>
<sequence length="161" mass="17551">MFGLQDVIQRLTTLSDTASASEVHDLNNILSLDVHIHSAFGHLKVAFEPVACELNTYDVFFVYPGRALGLHGLKNRFTLIDHSAGVTQKQKLKQVNDGLPLPEPRLLVLHAVCVRVAHMSGAAEVLDNFDRDMEESVVFASDGSSAHSIDMMLSPLVSATV</sequence>
<evidence type="ECO:0008006" key="3">
    <source>
        <dbReference type="Google" id="ProtNLM"/>
    </source>
</evidence>
<accession>A0AAD7F3V1</accession>
<gene>
    <name evidence="1" type="ORF">DFH08DRAFT_980884</name>
</gene>
<evidence type="ECO:0000313" key="1">
    <source>
        <dbReference type="EMBL" id="KAJ7367927.1"/>
    </source>
</evidence>
<dbReference type="EMBL" id="JARIHO010000001">
    <property type="protein sequence ID" value="KAJ7367927.1"/>
    <property type="molecule type" value="Genomic_DNA"/>
</dbReference>
<protein>
    <recommendedName>
        <fullName evidence="3">HNH nuclease domain-containing protein</fullName>
    </recommendedName>
</protein>